<comment type="caution">
    <text evidence="1">The sequence shown here is derived from an EMBL/GenBank/DDBJ whole genome shotgun (WGS) entry which is preliminary data.</text>
</comment>
<gene>
    <name evidence="1" type="ORF">SAMN05444420_101304</name>
</gene>
<accession>A0A1H2R0X8</accession>
<name>A0A1H2R0X8_9FLAO</name>
<proteinExistence type="predicted"/>
<reference evidence="1 2" key="1">
    <citation type="submission" date="2016-10" db="EMBL/GenBank/DDBJ databases">
        <authorList>
            <person name="Varghese N."/>
            <person name="Submissions S."/>
        </authorList>
    </citation>
    <scope>NUCLEOTIDE SEQUENCE [LARGE SCALE GENOMIC DNA]</scope>
    <source>
        <strain evidence="1 2">DSM 11449</strain>
    </source>
</reference>
<dbReference type="Proteomes" id="UP000182771">
    <property type="component" value="Unassembled WGS sequence"/>
</dbReference>
<evidence type="ECO:0000313" key="1">
    <source>
        <dbReference type="EMBL" id="SDW12790.1"/>
    </source>
</evidence>
<keyword evidence="2" id="KW-1185">Reference proteome</keyword>
<dbReference type="AlphaFoldDB" id="A0A1H2R0X8"/>
<evidence type="ECO:0000313" key="2">
    <source>
        <dbReference type="Proteomes" id="UP000182771"/>
    </source>
</evidence>
<protein>
    <recommendedName>
        <fullName evidence="3">Immunity protein 26</fullName>
    </recommendedName>
</protein>
<organism evidence="1 2">
    <name type="scientific">Capnocytophaga granulosa</name>
    <dbReference type="NCBI Taxonomy" id="45242"/>
    <lineage>
        <taxon>Bacteria</taxon>
        <taxon>Pseudomonadati</taxon>
        <taxon>Bacteroidota</taxon>
        <taxon>Flavobacteriia</taxon>
        <taxon>Flavobacteriales</taxon>
        <taxon>Flavobacteriaceae</taxon>
        <taxon>Capnocytophaga</taxon>
    </lineage>
</organism>
<sequence length="211" mass="24878">MNCEFSIFELGISCKLAPAGRTSVLKKIVMNKKILKEGEVYAIPLSDGNYTIAQLYNKYIFGKNKSFDTFTFFNYKYNSLQEIIEKWYHLDMSSPFAIATINSKPWIYGWILLGEKNIETDIIYKNNILKLGHYNNYSTDPYSFLDPFFGLYPWDCDPDVDEAPEKSFIKHLLPNYEPYEKIKYLKDYSTEELIHLLGEEHIRVKERLKKE</sequence>
<evidence type="ECO:0008006" key="3">
    <source>
        <dbReference type="Google" id="ProtNLM"/>
    </source>
</evidence>
<dbReference type="EMBL" id="FNND01000001">
    <property type="protein sequence ID" value="SDW12790.1"/>
    <property type="molecule type" value="Genomic_DNA"/>
</dbReference>